<name>A0A2G5F4M1_AQUCA</name>
<organism evidence="1 2">
    <name type="scientific">Aquilegia coerulea</name>
    <name type="common">Rocky mountain columbine</name>
    <dbReference type="NCBI Taxonomy" id="218851"/>
    <lineage>
        <taxon>Eukaryota</taxon>
        <taxon>Viridiplantae</taxon>
        <taxon>Streptophyta</taxon>
        <taxon>Embryophyta</taxon>
        <taxon>Tracheophyta</taxon>
        <taxon>Spermatophyta</taxon>
        <taxon>Magnoliopsida</taxon>
        <taxon>Ranunculales</taxon>
        <taxon>Ranunculaceae</taxon>
        <taxon>Thalictroideae</taxon>
        <taxon>Aquilegia</taxon>
    </lineage>
</organism>
<keyword evidence="2" id="KW-1185">Reference proteome</keyword>
<protein>
    <submittedName>
        <fullName evidence="1">Uncharacterized protein</fullName>
    </submittedName>
</protein>
<reference evidence="1 2" key="1">
    <citation type="submission" date="2017-09" db="EMBL/GenBank/DDBJ databases">
        <title>WGS assembly of Aquilegia coerulea Goldsmith.</title>
        <authorList>
            <person name="Hodges S."/>
            <person name="Kramer E."/>
            <person name="Nordborg M."/>
            <person name="Tomkins J."/>
            <person name="Borevitz J."/>
            <person name="Derieg N."/>
            <person name="Yan J."/>
            <person name="Mihaltcheva S."/>
            <person name="Hayes R.D."/>
            <person name="Rokhsar D."/>
        </authorList>
    </citation>
    <scope>NUCLEOTIDE SEQUENCE [LARGE SCALE GENOMIC DNA]</scope>
    <source>
        <strain evidence="2">cv. Goldsmith</strain>
    </source>
</reference>
<dbReference type="InParanoid" id="A0A2G5F4M1"/>
<dbReference type="AlphaFoldDB" id="A0A2G5F4M1"/>
<accession>A0A2G5F4M1</accession>
<dbReference type="EMBL" id="KZ305019">
    <property type="protein sequence ID" value="PIA62961.1"/>
    <property type="molecule type" value="Genomic_DNA"/>
</dbReference>
<sequence>MVIYPKKNIQIKSTFIVFILNSVEALSQHKKRCLSKILRSPLILITASLLNTLLNSHFLRECSCYDIYLHYIYYRSIIPSRLKTN</sequence>
<proteinExistence type="predicted"/>
<evidence type="ECO:0000313" key="1">
    <source>
        <dbReference type="EMBL" id="PIA62961.1"/>
    </source>
</evidence>
<gene>
    <name evidence="1" type="ORF">AQUCO_00200761v1</name>
</gene>
<dbReference type="Proteomes" id="UP000230069">
    <property type="component" value="Unassembled WGS sequence"/>
</dbReference>
<evidence type="ECO:0000313" key="2">
    <source>
        <dbReference type="Proteomes" id="UP000230069"/>
    </source>
</evidence>